<sequence>MAGLNFEAIGRCKVLKEKLRELDIQRNKFINELRAEVSRLAKGSSHLTPPEITVFDIELMHGLLSNISSADSELMQVVNEFNNWCQEAGEKPVKLHIPMRT</sequence>
<comment type="caution">
    <text evidence="1">The sequence shown here is derived from an EMBL/GenBank/DDBJ whole genome shotgun (WGS) entry which is preliminary data.</text>
</comment>
<protein>
    <submittedName>
        <fullName evidence="1">Uncharacterized protein</fullName>
    </submittedName>
</protein>
<reference evidence="1" key="1">
    <citation type="submission" date="2013-07" db="EMBL/GenBank/DDBJ databases">
        <title>Sub-species coevolution in mutualistic symbiosis.</title>
        <authorList>
            <person name="Murfin K."/>
            <person name="Klassen J."/>
            <person name="Lee M."/>
            <person name="Forst S."/>
            <person name="Stock P."/>
            <person name="Goodrich-Blair H."/>
        </authorList>
    </citation>
    <scope>NUCLEOTIDE SEQUENCE [LARGE SCALE GENOMIC DNA]</scope>
    <source>
        <strain evidence="1">Kraussei Becker Underwood</strain>
    </source>
</reference>
<dbReference type="RefSeq" id="WP_038198077.1">
    <property type="nucleotide sequence ID" value="NZ_CAWLXS010000407.1"/>
</dbReference>
<accession>A0A077Q1M5</accession>
<dbReference type="Proteomes" id="UP000028493">
    <property type="component" value="Unassembled WGS sequence"/>
</dbReference>
<evidence type="ECO:0000313" key="1">
    <source>
        <dbReference type="EMBL" id="CDH25909.1"/>
    </source>
</evidence>
<gene>
    <name evidence="1" type="ORF">XBKB1_4250002</name>
</gene>
<dbReference type="EMBL" id="CBSZ010000363">
    <property type="protein sequence ID" value="CDH25909.1"/>
    <property type="molecule type" value="Genomic_DNA"/>
</dbReference>
<evidence type="ECO:0000313" key="2">
    <source>
        <dbReference type="Proteomes" id="UP000028493"/>
    </source>
</evidence>
<proteinExistence type="predicted"/>
<dbReference type="HOGENOM" id="CLU_165572_0_0_6"/>
<name>A0A077Q1M5_XENBV</name>
<dbReference type="AlphaFoldDB" id="A0A077Q1M5"/>
<organism evidence="1 2">
    <name type="scientific">Xenorhabdus bovienii str. kraussei Becker Underwood</name>
    <dbReference type="NCBI Taxonomy" id="1398204"/>
    <lineage>
        <taxon>Bacteria</taxon>
        <taxon>Pseudomonadati</taxon>
        <taxon>Pseudomonadota</taxon>
        <taxon>Gammaproteobacteria</taxon>
        <taxon>Enterobacterales</taxon>
        <taxon>Morganellaceae</taxon>
        <taxon>Xenorhabdus</taxon>
    </lineage>
</organism>